<name>A0A7H9DYX1_ANAPH</name>
<proteinExistence type="predicted"/>
<accession>A0A7H9DYX1</accession>
<organism evidence="1 2">
    <name type="scientific">Anaplasma phagocytophilum str. Norway variant1</name>
    <dbReference type="NCBI Taxonomy" id="1392506"/>
    <lineage>
        <taxon>Bacteria</taxon>
        <taxon>Pseudomonadati</taxon>
        <taxon>Pseudomonadota</taxon>
        <taxon>Alphaproteobacteria</taxon>
        <taxon>Rickettsiales</taxon>
        <taxon>Anaplasmataceae</taxon>
        <taxon>Anaplasma</taxon>
        <taxon>phagocytophilum group</taxon>
    </lineage>
</organism>
<reference evidence="1 2" key="1">
    <citation type="submission" date="2019-12" db="EMBL/GenBank/DDBJ databases">
        <title>A sheep strain of Anaplasma phagocytophilum contains multiple genomes.</title>
        <authorList>
            <person name="Barbet A.F."/>
            <person name="Crosby F.L."/>
            <person name="Eskeland S."/>
            <person name="Stuen S."/>
            <person name="Granquist E.G."/>
            <person name="Munderloh U.G."/>
        </authorList>
    </citation>
    <scope>NUCLEOTIDE SEQUENCE [LARGE SCALE GENOMIC DNA]</scope>
    <source>
        <strain evidence="1 2">Norway Variant 1</strain>
    </source>
</reference>
<dbReference type="RefSeq" id="WP_180843880.1">
    <property type="nucleotide sequence ID" value="NZ_CP046639.1"/>
</dbReference>
<dbReference type="Proteomes" id="UP000510938">
    <property type="component" value="Chromosome"/>
</dbReference>
<dbReference type="EMBL" id="CP046639">
    <property type="protein sequence ID" value="QLL66773.1"/>
    <property type="molecule type" value="Genomic_DNA"/>
</dbReference>
<sequence length="45" mass="5224">MDRDNPAFRVYGGGEAADWLSRFILFLVLRKERGLRDNEWDIPAG</sequence>
<gene>
    <name evidence="1" type="ORF">O998_03080</name>
</gene>
<evidence type="ECO:0000313" key="1">
    <source>
        <dbReference type="EMBL" id="QLL66773.1"/>
    </source>
</evidence>
<dbReference type="AlphaFoldDB" id="A0A7H9DYX1"/>
<protein>
    <submittedName>
        <fullName evidence="1">Uncharacterized protein</fullName>
    </submittedName>
</protein>
<evidence type="ECO:0000313" key="2">
    <source>
        <dbReference type="Proteomes" id="UP000510938"/>
    </source>
</evidence>